<name>A0A518I6Y2_9PLAN</name>
<dbReference type="AlphaFoldDB" id="A0A518I6Y2"/>
<dbReference type="KEGG" id="gfm:Enr17x_08650"/>
<organism evidence="2 3">
    <name type="scientific">Gimesia fumaroli</name>
    <dbReference type="NCBI Taxonomy" id="2527976"/>
    <lineage>
        <taxon>Bacteria</taxon>
        <taxon>Pseudomonadati</taxon>
        <taxon>Planctomycetota</taxon>
        <taxon>Planctomycetia</taxon>
        <taxon>Planctomycetales</taxon>
        <taxon>Planctomycetaceae</taxon>
        <taxon>Gimesia</taxon>
    </lineage>
</organism>
<keyword evidence="1" id="KW-1133">Transmembrane helix</keyword>
<reference evidence="2 3" key="1">
    <citation type="submission" date="2019-03" db="EMBL/GenBank/DDBJ databases">
        <title>Deep-cultivation of Planctomycetes and their phenomic and genomic characterization uncovers novel biology.</title>
        <authorList>
            <person name="Wiegand S."/>
            <person name="Jogler M."/>
            <person name="Boedeker C."/>
            <person name="Pinto D."/>
            <person name="Vollmers J."/>
            <person name="Rivas-Marin E."/>
            <person name="Kohn T."/>
            <person name="Peeters S.H."/>
            <person name="Heuer A."/>
            <person name="Rast P."/>
            <person name="Oberbeckmann S."/>
            <person name="Bunk B."/>
            <person name="Jeske O."/>
            <person name="Meyerdierks A."/>
            <person name="Storesund J.E."/>
            <person name="Kallscheuer N."/>
            <person name="Luecker S."/>
            <person name="Lage O.M."/>
            <person name="Pohl T."/>
            <person name="Merkel B.J."/>
            <person name="Hornburger P."/>
            <person name="Mueller R.-W."/>
            <person name="Bruemmer F."/>
            <person name="Labrenz M."/>
            <person name="Spormann A.M."/>
            <person name="Op den Camp H."/>
            <person name="Overmann J."/>
            <person name="Amann R."/>
            <person name="Jetten M.S.M."/>
            <person name="Mascher T."/>
            <person name="Medema M.H."/>
            <person name="Devos D.P."/>
            <person name="Kaster A.-K."/>
            <person name="Ovreas L."/>
            <person name="Rohde M."/>
            <person name="Galperin M.Y."/>
            <person name="Jogler C."/>
        </authorList>
    </citation>
    <scope>NUCLEOTIDE SEQUENCE [LARGE SCALE GENOMIC DNA]</scope>
    <source>
        <strain evidence="2 3">Enr17</strain>
    </source>
</reference>
<sequence length="564" mass="63323">MMSIQDLPPDFELLLNQLLNGEEEVFSTSEFETFQNFLLSDPQALEHYFEYLDINSGIQTDMSEHLQMLEYDAIGETEPEKPQFSPEPLVTKEVPSKGRTPFLNYFLVAAASIMMFLALDWMTSGGFFGKQAADSVTKSNVTQRPYVATLTRSTDCVWGSTSPPEFSGQRLLTDDLVLEQGVAEFRFDSGVRLVIEGPTKIKLETACCAKLDYGKMVLHGYEASPEFALVTPLLTFHDIGTEYGARIEKDGEVDLHVFEGAVRVDPNQKNEQFAESLIVKAGQARHLNDNSVDDIQLQPEIFNREVPGAPKDLQALQQELRAYDSFHPSAISDPESFSKWQNTGTGWENPWRKKINSGELAQGDSHPRKSLARTDLAENQLGLIELRNGKTAWRTLQQPIRMDTNAIYYLSFYLQKINNGPDAGSEQFGNLSLQPSMVLEHPRNILFGMSSEGYATLQADMQIIESAPPLQTGETYFFVAKIVASEKASDQVFMRAFSEAEPIPDQEPPVWTANTTPFQSAHVFDLVRLKVARRGDFLFDELRIGTTWGAVINSDLSRRVLEKE</sequence>
<keyword evidence="1" id="KW-0472">Membrane</keyword>
<dbReference type="PANTHER" id="PTHR30273">
    <property type="entry name" value="PERIPLASMIC SIGNAL SENSOR AND SIGMA FACTOR ACTIVATOR FECR-RELATED"/>
    <property type="match status" value="1"/>
</dbReference>
<proteinExistence type="predicted"/>
<dbReference type="PANTHER" id="PTHR30273:SF2">
    <property type="entry name" value="PROTEIN FECR"/>
    <property type="match status" value="1"/>
</dbReference>
<protein>
    <submittedName>
        <fullName evidence="2">FecR protein</fullName>
    </submittedName>
</protein>
<dbReference type="RefSeq" id="WP_232100944.1">
    <property type="nucleotide sequence ID" value="NZ_CP037452.1"/>
</dbReference>
<gene>
    <name evidence="2" type="ORF">Enr17x_08650</name>
</gene>
<keyword evidence="1" id="KW-0812">Transmembrane</keyword>
<evidence type="ECO:0000313" key="3">
    <source>
        <dbReference type="Proteomes" id="UP000318313"/>
    </source>
</evidence>
<accession>A0A518I6Y2</accession>
<dbReference type="Proteomes" id="UP000318313">
    <property type="component" value="Chromosome"/>
</dbReference>
<evidence type="ECO:0000256" key="1">
    <source>
        <dbReference type="SAM" id="Phobius"/>
    </source>
</evidence>
<evidence type="ECO:0000313" key="2">
    <source>
        <dbReference type="EMBL" id="QDV48851.1"/>
    </source>
</evidence>
<dbReference type="InterPro" id="IPR012373">
    <property type="entry name" value="Ferrdict_sens_TM"/>
</dbReference>
<keyword evidence="3" id="KW-1185">Reference proteome</keyword>
<feature type="transmembrane region" description="Helical" evidence="1">
    <location>
        <begin position="102"/>
        <end position="122"/>
    </location>
</feature>
<dbReference type="GO" id="GO:0016989">
    <property type="term" value="F:sigma factor antagonist activity"/>
    <property type="evidence" value="ECO:0007669"/>
    <property type="project" value="TreeGrafter"/>
</dbReference>
<dbReference type="EMBL" id="CP037452">
    <property type="protein sequence ID" value="QDV48851.1"/>
    <property type="molecule type" value="Genomic_DNA"/>
</dbReference>